<reference evidence="1" key="1">
    <citation type="submission" date="2016-07" db="EMBL/GenBank/DDBJ databases">
        <authorList>
            <person name="Bretaudeau A."/>
        </authorList>
    </citation>
    <scope>NUCLEOTIDE SEQUENCE</scope>
    <source>
        <strain evidence="1">Rice</strain>
        <tissue evidence="1">Whole body</tissue>
    </source>
</reference>
<organism evidence="1">
    <name type="scientific">Spodoptera frugiperda</name>
    <name type="common">Fall armyworm</name>
    <dbReference type="NCBI Taxonomy" id="7108"/>
    <lineage>
        <taxon>Eukaryota</taxon>
        <taxon>Metazoa</taxon>
        <taxon>Ecdysozoa</taxon>
        <taxon>Arthropoda</taxon>
        <taxon>Hexapoda</taxon>
        <taxon>Insecta</taxon>
        <taxon>Pterygota</taxon>
        <taxon>Neoptera</taxon>
        <taxon>Endopterygota</taxon>
        <taxon>Lepidoptera</taxon>
        <taxon>Glossata</taxon>
        <taxon>Ditrysia</taxon>
        <taxon>Noctuoidea</taxon>
        <taxon>Noctuidae</taxon>
        <taxon>Amphipyrinae</taxon>
        <taxon>Spodoptera</taxon>
    </lineage>
</organism>
<dbReference type="AlphaFoldDB" id="A0A2H1V857"/>
<protein>
    <submittedName>
        <fullName evidence="1">SFRICE_029637</fullName>
    </submittedName>
</protein>
<dbReference type="EMBL" id="ODYU01001163">
    <property type="protein sequence ID" value="SOQ36989.1"/>
    <property type="molecule type" value="Genomic_DNA"/>
</dbReference>
<gene>
    <name evidence="1" type="ORF">SFRICE_029637</name>
</gene>
<accession>A0A2H1V857</accession>
<evidence type="ECO:0000313" key="1">
    <source>
        <dbReference type="EMBL" id="SOQ36989.1"/>
    </source>
</evidence>
<proteinExistence type="predicted"/>
<sequence>MPQLIDRSHLKPPSTCFNGPPLYKRDLHTSIARIFPNKKRSLAESASTSTKLCVPMNMISRSQTYLQQPSITHFWWKGTLNLPNIQQ</sequence>
<name>A0A2H1V857_SPOFR</name>